<dbReference type="Proteomes" id="UP001150238">
    <property type="component" value="Unassembled WGS sequence"/>
</dbReference>
<feature type="compositionally biased region" description="Low complexity" evidence="1">
    <location>
        <begin position="142"/>
        <end position="153"/>
    </location>
</feature>
<dbReference type="EMBL" id="JANVFS010000016">
    <property type="protein sequence ID" value="KAJ4479552.1"/>
    <property type="molecule type" value="Genomic_DNA"/>
</dbReference>
<gene>
    <name evidence="2" type="ORF">C8J55DRAFT_489221</name>
</gene>
<evidence type="ECO:0000313" key="2">
    <source>
        <dbReference type="EMBL" id="KAJ4479552.1"/>
    </source>
</evidence>
<dbReference type="AlphaFoldDB" id="A0A9W9ADC0"/>
<reference evidence="2" key="2">
    <citation type="journal article" date="2023" name="Proc. Natl. Acad. Sci. U.S.A.">
        <title>A global phylogenomic analysis of the shiitake genus Lentinula.</title>
        <authorList>
            <person name="Sierra-Patev S."/>
            <person name="Min B."/>
            <person name="Naranjo-Ortiz M."/>
            <person name="Looney B."/>
            <person name="Konkel Z."/>
            <person name="Slot J.C."/>
            <person name="Sakamoto Y."/>
            <person name="Steenwyk J.L."/>
            <person name="Rokas A."/>
            <person name="Carro J."/>
            <person name="Camarero S."/>
            <person name="Ferreira P."/>
            <person name="Molpeceres G."/>
            <person name="Ruiz-Duenas F.J."/>
            <person name="Serrano A."/>
            <person name="Henrissat B."/>
            <person name="Drula E."/>
            <person name="Hughes K.W."/>
            <person name="Mata J.L."/>
            <person name="Ishikawa N.K."/>
            <person name="Vargas-Isla R."/>
            <person name="Ushijima S."/>
            <person name="Smith C.A."/>
            <person name="Donoghue J."/>
            <person name="Ahrendt S."/>
            <person name="Andreopoulos W."/>
            <person name="He G."/>
            <person name="LaButti K."/>
            <person name="Lipzen A."/>
            <person name="Ng V."/>
            <person name="Riley R."/>
            <person name="Sandor L."/>
            <person name="Barry K."/>
            <person name="Martinez A.T."/>
            <person name="Xiao Y."/>
            <person name="Gibbons J.G."/>
            <person name="Terashima K."/>
            <person name="Grigoriev I.V."/>
            <person name="Hibbett D."/>
        </authorList>
    </citation>
    <scope>NUCLEOTIDE SEQUENCE</scope>
    <source>
        <strain evidence="2">Sp2 HRB7682 ss15</strain>
    </source>
</reference>
<accession>A0A9W9ADC0</accession>
<sequence>MPRRDSPYCMQPEIENLQNARNHSRSEVQSLLVSQAQLHSQAAEIEQQNDRLRIQIAYVQTHIHTLENILVTQNSANATQHHNLPSNYDNNTRTIPTMITAKHKVDLSDNELEHNTNKNRLQPLEDHSLDITNSSMHSIAQNKNKSPSKFKPSIAKKQTIPRKRPIILSDLDDSDDEDGPLKNIYNQPSHSEPDLIVSPIF</sequence>
<protein>
    <submittedName>
        <fullName evidence="2">Uncharacterized protein</fullName>
    </submittedName>
</protein>
<evidence type="ECO:0000256" key="1">
    <source>
        <dbReference type="SAM" id="MobiDB-lite"/>
    </source>
</evidence>
<evidence type="ECO:0000313" key="3">
    <source>
        <dbReference type="Proteomes" id="UP001150238"/>
    </source>
</evidence>
<name>A0A9W9ADC0_9AGAR</name>
<comment type="caution">
    <text evidence="2">The sequence shown here is derived from an EMBL/GenBank/DDBJ whole genome shotgun (WGS) entry which is preliminary data.</text>
</comment>
<proteinExistence type="predicted"/>
<organism evidence="2 3">
    <name type="scientific">Lentinula lateritia</name>
    <dbReference type="NCBI Taxonomy" id="40482"/>
    <lineage>
        <taxon>Eukaryota</taxon>
        <taxon>Fungi</taxon>
        <taxon>Dikarya</taxon>
        <taxon>Basidiomycota</taxon>
        <taxon>Agaricomycotina</taxon>
        <taxon>Agaricomycetes</taxon>
        <taxon>Agaricomycetidae</taxon>
        <taxon>Agaricales</taxon>
        <taxon>Marasmiineae</taxon>
        <taxon>Omphalotaceae</taxon>
        <taxon>Lentinula</taxon>
    </lineage>
</organism>
<reference evidence="2" key="1">
    <citation type="submission" date="2022-08" db="EMBL/GenBank/DDBJ databases">
        <authorList>
            <consortium name="DOE Joint Genome Institute"/>
            <person name="Min B."/>
            <person name="Riley R."/>
            <person name="Sierra-Patev S."/>
            <person name="Naranjo-Ortiz M."/>
            <person name="Looney B."/>
            <person name="Konkel Z."/>
            <person name="Slot J.C."/>
            <person name="Sakamoto Y."/>
            <person name="Steenwyk J.L."/>
            <person name="Rokas A."/>
            <person name="Carro J."/>
            <person name="Camarero S."/>
            <person name="Ferreira P."/>
            <person name="Molpeceres G."/>
            <person name="Ruiz-Duenas F.J."/>
            <person name="Serrano A."/>
            <person name="Henrissat B."/>
            <person name="Drula E."/>
            <person name="Hughes K.W."/>
            <person name="Mata J.L."/>
            <person name="Ishikawa N.K."/>
            <person name="Vargas-Isla R."/>
            <person name="Ushijima S."/>
            <person name="Smith C.A."/>
            <person name="Ahrendt S."/>
            <person name="Andreopoulos W."/>
            <person name="He G."/>
            <person name="Labutti K."/>
            <person name="Lipzen A."/>
            <person name="Ng V."/>
            <person name="Sandor L."/>
            <person name="Barry K."/>
            <person name="Martinez A.T."/>
            <person name="Xiao Y."/>
            <person name="Gibbons J.G."/>
            <person name="Terashima K."/>
            <person name="Hibbett D.S."/>
            <person name="Grigoriev I.V."/>
        </authorList>
    </citation>
    <scope>NUCLEOTIDE SEQUENCE</scope>
    <source>
        <strain evidence="2">Sp2 HRB7682 ss15</strain>
    </source>
</reference>
<feature type="region of interest" description="Disordered" evidence="1">
    <location>
        <begin position="139"/>
        <end position="201"/>
    </location>
</feature>